<gene>
    <name evidence="1" type="ORF">O3G_MSEX015394</name>
</gene>
<dbReference type="AlphaFoldDB" id="A0A922A0J0"/>
<protein>
    <submittedName>
        <fullName evidence="1">Uncharacterized protein</fullName>
    </submittedName>
</protein>
<accession>A0A922A0J0</accession>
<evidence type="ECO:0000313" key="2">
    <source>
        <dbReference type="Proteomes" id="UP000791440"/>
    </source>
</evidence>
<organism evidence="1 2">
    <name type="scientific">Manduca sexta</name>
    <name type="common">Tobacco hawkmoth</name>
    <name type="synonym">Tobacco hornworm</name>
    <dbReference type="NCBI Taxonomy" id="7130"/>
    <lineage>
        <taxon>Eukaryota</taxon>
        <taxon>Metazoa</taxon>
        <taxon>Ecdysozoa</taxon>
        <taxon>Arthropoda</taxon>
        <taxon>Hexapoda</taxon>
        <taxon>Insecta</taxon>
        <taxon>Pterygota</taxon>
        <taxon>Neoptera</taxon>
        <taxon>Endopterygota</taxon>
        <taxon>Lepidoptera</taxon>
        <taxon>Glossata</taxon>
        <taxon>Ditrysia</taxon>
        <taxon>Bombycoidea</taxon>
        <taxon>Sphingidae</taxon>
        <taxon>Sphinginae</taxon>
        <taxon>Sphingini</taxon>
        <taxon>Manduca</taxon>
    </lineage>
</organism>
<reference evidence="1" key="2">
    <citation type="submission" date="2020-12" db="EMBL/GenBank/DDBJ databases">
        <authorList>
            <person name="Kanost M."/>
        </authorList>
    </citation>
    <scope>NUCLEOTIDE SEQUENCE</scope>
</reference>
<reference evidence="1" key="1">
    <citation type="journal article" date="2016" name="Insect Biochem. Mol. Biol.">
        <title>Multifaceted biological insights from a draft genome sequence of the tobacco hornworm moth, Manduca sexta.</title>
        <authorList>
            <person name="Kanost M.R."/>
            <person name="Arrese E.L."/>
            <person name="Cao X."/>
            <person name="Chen Y.R."/>
            <person name="Chellapilla S."/>
            <person name="Goldsmith M.R."/>
            <person name="Grosse-Wilde E."/>
            <person name="Heckel D.G."/>
            <person name="Herndon N."/>
            <person name="Jiang H."/>
            <person name="Papanicolaou A."/>
            <person name="Qu J."/>
            <person name="Soulages J.L."/>
            <person name="Vogel H."/>
            <person name="Walters J."/>
            <person name="Waterhouse R.M."/>
            <person name="Ahn S.J."/>
            <person name="Almeida F.C."/>
            <person name="An C."/>
            <person name="Aqrawi P."/>
            <person name="Bretschneider A."/>
            <person name="Bryant W.B."/>
            <person name="Bucks S."/>
            <person name="Chao H."/>
            <person name="Chevignon G."/>
            <person name="Christen J.M."/>
            <person name="Clarke D.F."/>
            <person name="Dittmer N.T."/>
            <person name="Ferguson L.C.F."/>
            <person name="Garavelou S."/>
            <person name="Gordon K.H.J."/>
            <person name="Gunaratna R.T."/>
            <person name="Han Y."/>
            <person name="Hauser F."/>
            <person name="He Y."/>
            <person name="Heidel-Fischer H."/>
            <person name="Hirsh A."/>
            <person name="Hu Y."/>
            <person name="Jiang H."/>
            <person name="Kalra D."/>
            <person name="Klinner C."/>
            <person name="Konig C."/>
            <person name="Kovar C."/>
            <person name="Kroll A.R."/>
            <person name="Kuwar S.S."/>
            <person name="Lee S.L."/>
            <person name="Lehman R."/>
            <person name="Li K."/>
            <person name="Li Z."/>
            <person name="Liang H."/>
            <person name="Lovelace S."/>
            <person name="Lu Z."/>
            <person name="Mansfield J.H."/>
            <person name="McCulloch K.J."/>
            <person name="Mathew T."/>
            <person name="Morton B."/>
            <person name="Muzny D.M."/>
            <person name="Neunemann D."/>
            <person name="Ongeri F."/>
            <person name="Pauchet Y."/>
            <person name="Pu L.L."/>
            <person name="Pyrousis I."/>
            <person name="Rao X.J."/>
            <person name="Redding A."/>
            <person name="Roesel C."/>
            <person name="Sanchez-Gracia A."/>
            <person name="Schaack S."/>
            <person name="Shukla A."/>
            <person name="Tetreau G."/>
            <person name="Wang Y."/>
            <person name="Xiong G.H."/>
            <person name="Traut W."/>
            <person name="Walsh T.K."/>
            <person name="Worley K.C."/>
            <person name="Wu D."/>
            <person name="Wu W."/>
            <person name="Wu Y.Q."/>
            <person name="Zhang X."/>
            <person name="Zou Z."/>
            <person name="Zucker H."/>
            <person name="Briscoe A.D."/>
            <person name="Burmester T."/>
            <person name="Clem R.J."/>
            <person name="Feyereisen R."/>
            <person name="Grimmelikhuijzen C.J.P."/>
            <person name="Hamodrakas S.J."/>
            <person name="Hansson B.S."/>
            <person name="Huguet E."/>
            <person name="Jermiin L.S."/>
            <person name="Lan Q."/>
            <person name="Lehman H.K."/>
            <person name="Lorenzen M."/>
            <person name="Merzendorfer H."/>
            <person name="Michalopoulos I."/>
            <person name="Morton D.B."/>
            <person name="Muthukrishnan S."/>
            <person name="Oakeshott J.G."/>
            <person name="Palmer W."/>
            <person name="Park Y."/>
            <person name="Passarelli A.L."/>
            <person name="Rozas J."/>
            <person name="Schwartz L.M."/>
            <person name="Smith W."/>
            <person name="Southgate A."/>
            <person name="Vilcinskas A."/>
            <person name="Vogt R."/>
            <person name="Wang P."/>
            <person name="Werren J."/>
            <person name="Yu X.Q."/>
            <person name="Zhou J.J."/>
            <person name="Brown S.J."/>
            <person name="Scherer S.E."/>
            <person name="Richards S."/>
            <person name="Blissard G.W."/>
        </authorList>
    </citation>
    <scope>NUCLEOTIDE SEQUENCE</scope>
</reference>
<evidence type="ECO:0000313" key="1">
    <source>
        <dbReference type="EMBL" id="KAG6465791.1"/>
    </source>
</evidence>
<proteinExistence type="predicted"/>
<comment type="caution">
    <text evidence="1">The sequence shown here is derived from an EMBL/GenBank/DDBJ whole genome shotgun (WGS) entry which is preliminary data.</text>
</comment>
<sequence length="56" mass="6616">MRSVLCWQIWGNRCEEKRRNTHVLRCMVMHSVWRPSAQELSQGGSVSNWQQMRGAL</sequence>
<dbReference type="EMBL" id="JH669780">
    <property type="protein sequence ID" value="KAG6465791.1"/>
    <property type="molecule type" value="Genomic_DNA"/>
</dbReference>
<keyword evidence="2" id="KW-1185">Reference proteome</keyword>
<name>A0A922A0J0_MANSE</name>
<dbReference type="Proteomes" id="UP000791440">
    <property type="component" value="Unassembled WGS sequence"/>
</dbReference>